<dbReference type="SUPFAM" id="SSF53448">
    <property type="entry name" value="Nucleotide-diphospho-sugar transferases"/>
    <property type="match status" value="1"/>
</dbReference>
<dbReference type="RefSeq" id="WP_087802701.1">
    <property type="nucleotide sequence ID" value="NZ_JADSTS010000005.1"/>
</dbReference>
<dbReference type="InterPro" id="IPR029044">
    <property type="entry name" value="Nucleotide-diphossugar_trans"/>
</dbReference>
<dbReference type="Gene3D" id="3.90.550.10">
    <property type="entry name" value="Spore Coat Polysaccharide Biosynthesis Protein SpsA, Chain A"/>
    <property type="match status" value="1"/>
</dbReference>
<dbReference type="InterPro" id="IPR050834">
    <property type="entry name" value="Glycosyltransf_2"/>
</dbReference>
<dbReference type="PANTHER" id="PTHR43685:SF2">
    <property type="entry name" value="GLYCOSYLTRANSFERASE 2-LIKE DOMAIN-CONTAINING PROTEIN"/>
    <property type="match status" value="1"/>
</dbReference>
<dbReference type="Pfam" id="PF00535">
    <property type="entry name" value="Glycos_transf_2"/>
    <property type="match status" value="1"/>
</dbReference>
<reference evidence="2" key="1">
    <citation type="journal article" date="2010" name="Appl. Environ. Microbiol.">
        <title>Molecular and genetic analyses of the putative Proteus O antigen gene locus.</title>
        <authorList>
            <person name="Wang Q."/>
            <person name="Torzewska A."/>
            <person name="Ruan X."/>
            <person name="Wang X."/>
            <person name="Rozalski A."/>
            <person name="Shao Z."/>
            <person name="Guo X."/>
            <person name="Zhou H."/>
            <person name="Feng L."/>
            <person name="Wang L."/>
        </authorList>
    </citation>
    <scope>NUCLEOTIDE SEQUENCE</scope>
    <source>
        <strain evidence="2">Prk 73/57</strain>
    </source>
</reference>
<gene>
    <name evidence="2" type="primary">wenK</name>
</gene>
<dbReference type="EMBL" id="GU254063">
    <property type="protein sequence ID" value="ADL32337.1"/>
    <property type="molecule type" value="Genomic_DNA"/>
</dbReference>
<sequence length="291" mass="33709">MNIDIVITTRNSSKYITNALDALVKQTNQNFNIIIIDDASSDYLELEKVINNYKTKLSIRLIKSTEKRNASYTRNLGIHLSTNKIIAFHDADDIWCSEKVNEIINALNKLDMDKPFLLFHSVYRCNINNINKENIYPTIHYNNQNIVDYLLNDNGVIQTSSIVINKKNKVFFNERLERHQDIQFCFDSFIKGISFIHINKALSYWIILDPEINAVQKGATPSFCFQWMKLNKSILTEKNIVNYIGKVLLPISFKDKSLFNTIRKIKHATSNKILVKSIIVFTKLALKKITN</sequence>
<evidence type="ECO:0000259" key="1">
    <source>
        <dbReference type="Pfam" id="PF00535"/>
    </source>
</evidence>
<name>D9YZ50_PROVU</name>
<protein>
    <submittedName>
        <fullName evidence="2">WenK</fullName>
    </submittedName>
</protein>
<proteinExistence type="predicted"/>
<organism evidence="2">
    <name type="scientific">Proteus vulgaris</name>
    <dbReference type="NCBI Taxonomy" id="585"/>
    <lineage>
        <taxon>Bacteria</taxon>
        <taxon>Pseudomonadati</taxon>
        <taxon>Pseudomonadota</taxon>
        <taxon>Gammaproteobacteria</taxon>
        <taxon>Enterobacterales</taxon>
        <taxon>Morganellaceae</taxon>
        <taxon>Proteus</taxon>
    </lineage>
</organism>
<dbReference type="PANTHER" id="PTHR43685">
    <property type="entry name" value="GLYCOSYLTRANSFERASE"/>
    <property type="match status" value="1"/>
</dbReference>
<dbReference type="CDD" id="cd00761">
    <property type="entry name" value="Glyco_tranf_GTA_type"/>
    <property type="match status" value="1"/>
</dbReference>
<dbReference type="AlphaFoldDB" id="D9YZ50"/>
<evidence type="ECO:0000313" key="2">
    <source>
        <dbReference type="EMBL" id="ADL32337.1"/>
    </source>
</evidence>
<accession>D9YZ50</accession>
<dbReference type="CAZy" id="GT2">
    <property type="family name" value="Glycosyltransferase Family 2"/>
</dbReference>
<dbReference type="InterPro" id="IPR001173">
    <property type="entry name" value="Glyco_trans_2-like"/>
</dbReference>
<feature type="domain" description="Glycosyltransferase 2-like" evidence="1">
    <location>
        <begin position="5"/>
        <end position="113"/>
    </location>
</feature>